<sequence length="278" mass="29329">MENRSRRGWWVAVAIVALTVSVLSFAQSIGYAIASAAAGGPVRWMWIDHAGPAVTSSLIAVATLAIGIAAVFASRRRTDGTSSFETESKEMPAMNDTVASRFAYAAAVFFVLGMIAIIGLGVRNEFEGSPPPSVIIYVFAGLAFHFALLPVISALPAPTWARASGYVWVVVDNMILMLTLYSVGTEIIDPLRWGIHLAAATWLLGASWAQHGVSRWVGLLAAFGLAGSSLGGAFTESAVVLLRVAGPLMVVWLILAGIRLGKSAAPVPAPVPEERTRV</sequence>
<keyword evidence="1" id="KW-0812">Transmembrane</keyword>
<reference evidence="2 3" key="1">
    <citation type="submission" date="2019-11" db="EMBL/GenBank/DDBJ databases">
        <title>Agromyces kandeliae sp. nov., isolated from mangrove soil.</title>
        <authorList>
            <person name="Wang R."/>
        </authorList>
    </citation>
    <scope>NUCLEOTIDE SEQUENCE [LARGE SCALE GENOMIC DNA]</scope>
    <source>
        <strain evidence="2 3">Q22</strain>
    </source>
</reference>
<gene>
    <name evidence="2" type="ORF">GJR97_12890</name>
</gene>
<dbReference type="AlphaFoldDB" id="A0A6L5R650"/>
<feature type="transmembrane region" description="Helical" evidence="1">
    <location>
        <begin position="165"/>
        <end position="184"/>
    </location>
</feature>
<dbReference type="Proteomes" id="UP000476511">
    <property type="component" value="Unassembled WGS sequence"/>
</dbReference>
<feature type="transmembrane region" description="Helical" evidence="1">
    <location>
        <begin position="216"/>
        <end position="234"/>
    </location>
</feature>
<feature type="transmembrane region" description="Helical" evidence="1">
    <location>
        <begin position="240"/>
        <end position="258"/>
    </location>
</feature>
<keyword evidence="1" id="KW-1133">Transmembrane helix</keyword>
<organism evidence="2 3">
    <name type="scientific">Agromyces kandeliae</name>
    <dbReference type="NCBI Taxonomy" id="2666141"/>
    <lineage>
        <taxon>Bacteria</taxon>
        <taxon>Bacillati</taxon>
        <taxon>Actinomycetota</taxon>
        <taxon>Actinomycetes</taxon>
        <taxon>Micrococcales</taxon>
        <taxon>Microbacteriaceae</taxon>
        <taxon>Agromyces</taxon>
    </lineage>
</organism>
<feature type="transmembrane region" description="Helical" evidence="1">
    <location>
        <begin position="102"/>
        <end position="122"/>
    </location>
</feature>
<name>A0A6L5R650_9MICO</name>
<evidence type="ECO:0000313" key="3">
    <source>
        <dbReference type="Proteomes" id="UP000476511"/>
    </source>
</evidence>
<feature type="transmembrane region" description="Helical" evidence="1">
    <location>
        <begin position="9"/>
        <end position="33"/>
    </location>
</feature>
<feature type="transmembrane region" description="Helical" evidence="1">
    <location>
        <begin position="134"/>
        <end position="153"/>
    </location>
</feature>
<evidence type="ECO:0000256" key="1">
    <source>
        <dbReference type="SAM" id="Phobius"/>
    </source>
</evidence>
<comment type="caution">
    <text evidence="2">The sequence shown here is derived from an EMBL/GenBank/DDBJ whole genome shotgun (WGS) entry which is preliminary data.</text>
</comment>
<dbReference type="EMBL" id="WKJD01000018">
    <property type="protein sequence ID" value="MRX44617.1"/>
    <property type="molecule type" value="Genomic_DNA"/>
</dbReference>
<dbReference type="RefSeq" id="WP_154347093.1">
    <property type="nucleotide sequence ID" value="NZ_WKJD01000018.1"/>
</dbReference>
<keyword evidence="3" id="KW-1185">Reference proteome</keyword>
<feature type="transmembrane region" description="Helical" evidence="1">
    <location>
        <begin position="53"/>
        <end position="73"/>
    </location>
</feature>
<protein>
    <recommendedName>
        <fullName evidence="4">DUF4386 family protein</fullName>
    </recommendedName>
</protein>
<proteinExistence type="predicted"/>
<evidence type="ECO:0008006" key="4">
    <source>
        <dbReference type="Google" id="ProtNLM"/>
    </source>
</evidence>
<keyword evidence="1" id="KW-0472">Membrane</keyword>
<accession>A0A6L5R650</accession>
<evidence type="ECO:0000313" key="2">
    <source>
        <dbReference type="EMBL" id="MRX44617.1"/>
    </source>
</evidence>